<feature type="binding site" evidence="8">
    <location>
        <begin position="98"/>
        <end position="105"/>
    </location>
    <ligand>
        <name>ATP</name>
        <dbReference type="ChEBI" id="CHEBI:30616"/>
    </ligand>
</feature>
<organism evidence="12 13">
    <name type="scientific">Desmophyllum pertusum</name>
    <dbReference type="NCBI Taxonomy" id="174260"/>
    <lineage>
        <taxon>Eukaryota</taxon>
        <taxon>Metazoa</taxon>
        <taxon>Cnidaria</taxon>
        <taxon>Anthozoa</taxon>
        <taxon>Hexacorallia</taxon>
        <taxon>Scleractinia</taxon>
        <taxon>Caryophylliina</taxon>
        <taxon>Caryophylliidae</taxon>
        <taxon>Desmophyllum</taxon>
    </lineage>
</organism>
<gene>
    <name evidence="12" type="ORF">OS493_035148</name>
</gene>
<dbReference type="InterPro" id="IPR027417">
    <property type="entry name" value="P-loop_NTPase"/>
</dbReference>
<feature type="domain" description="Kinesin motor" evidence="11">
    <location>
        <begin position="3"/>
        <end position="412"/>
    </location>
</feature>
<dbReference type="CDD" id="cd00106">
    <property type="entry name" value="KISc"/>
    <property type="match status" value="1"/>
</dbReference>
<proteinExistence type="inferred from homology"/>
<dbReference type="SMART" id="SM00129">
    <property type="entry name" value="KISc"/>
    <property type="match status" value="1"/>
</dbReference>
<evidence type="ECO:0000256" key="8">
    <source>
        <dbReference type="PROSITE-ProRule" id="PRU00283"/>
    </source>
</evidence>
<feature type="compositionally biased region" description="Polar residues" evidence="10">
    <location>
        <begin position="532"/>
        <end position="541"/>
    </location>
</feature>
<name>A0A9W9YV00_9CNID</name>
<comment type="subcellular location">
    <subcellularLocation>
        <location evidence="1">Cytoplasm</location>
        <location evidence="1">Cytoskeleton</location>
    </subcellularLocation>
</comment>
<evidence type="ECO:0000256" key="2">
    <source>
        <dbReference type="ARBA" id="ARBA00022701"/>
    </source>
</evidence>
<keyword evidence="13" id="KW-1185">Reference proteome</keyword>
<evidence type="ECO:0000313" key="12">
    <source>
        <dbReference type="EMBL" id="KAJ7369977.1"/>
    </source>
</evidence>
<dbReference type="Proteomes" id="UP001163046">
    <property type="component" value="Unassembled WGS sequence"/>
</dbReference>
<sequence length="601" mass="66942">MANIKVFARLKPCQDTNQGLISREDSAIYISPEVPATNDVHHVLSSGCANLPESKSLRFRFTHVFGMDSSQKNVFDVAAKDIVKAFLEGYNGTIFAYGQTGAGKTFTIQGENCLNGSDSSGLIPQSLSLIFQDIGHNQHETVNIHVSFLEIYKETAYDLLGPLLIRGSRKAKDLSKVLVTMGGNGSCHLHGLSYHHVTSEEEATRLYQLGVANRKTAVTPDNQRSSRSHTVFSIMISRQKHGTEIFLRSKLNLVDLAGSERVWKSSIDGQQLSEAKFINLSLHHLESVIIALQKFNVKCSRNHSRKKQKQTGKHLNRSSSATLRGARNVDAIPKLRLKSASSIELGKGRHCDVATDHEPVHVPYRNSLLTMVLQDSLGGNCHTAMIAALSVDEKNLSETISSCRFAQRVARIVNKPIRNEEVDRNMVIKRLQTTLAKLHLELANYKHESVTLRLEDESSPEDEQTCVELMHSFLSGRINDPVSHGINTPRRFRTSLRYLRKMLVQTSPQMDRGGDEGLQSTDDRDSGVRTGSEPTSPLTSEGENDVRLVSNFIAQLPSPVPTITDEPQHRLSINTQESGISLNTETRFNARYRRVFTRLLS</sequence>
<dbReference type="EMBL" id="MU826877">
    <property type="protein sequence ID" value="KAJ7369977.1"/>
    <property type="molecule type" value="Genomic_DNA"/>
</dbReference>
<dbReference type="GO" id="GO:0005874">
    <property type="term" value="C:microtubule"/>
    <property type="evidence" value="ECO:0007669"/>
    <property type="project" value="UniProtKB-KW"/>
</dbReference>
<keyword evidence="2 9" id="KW-0493">Microtubule</keyword>
<evidence type="ECO:0000256" key="7">
    <source>
        <dbReference type="ARBA" id="ARBA00023212"/>
    </source>
</evidence>
<dbReference type="GO" id="GO:0005524">
    <property type="term" value="F:ATP binding"/>
    <property type="evidence" value="ECO:0007669"/>
    <property type="project" value="UniProtKB-UniRule"/>
</dbReference>
<dbReference type="OrthoDB" id="5988790at2759"/>
<dbReference type="GO" id="GO:0003777">
    <property type="term" value="F:microtubule motor activity"/>
    <property type="evidence" value="ECO:0007669"/>
    <property type="project" value="InterPro"/>
</dbReference>
<dbReference type="PANTHER" id="PTHR47968:SF36">
    <property type="entry name" value="KINESIN HEAVY CHAIN ISOFORM X1"/>
    <property type="match status" value="1"/>
</dbReference>
<reference evidence="12" key="1">
    <citation type="submission" date="2023-01" db="EMBL/GenBank/DDBJ databases">
        <title>Genome assembly of the deep-sea coral Lophelia pertusa.</title>
        <authorList>
            <person name="Herrera S."/>
            <person name="Cordes E."/>
        </authorList>
    </citation>
    <scope>NUCLEOTIDE SEQUENCE</scope>
    <source>
        <strain evidence="12">USNM1676648</strain>
        <tissue evidence="12">Polyp</tissue>
    </source>
</reference>
<accession>A0A9W9YV00</accession>
<keyword evidence="7" id="KW-0963">Cytoplasm</keyword>
<dbReference type="InterPro" id="IPR019821">
    <property type="entry name" value="Kinesin_motor_CS"/>
</dbReference>
<dbReference type="InterPro" id="IPR027640">
    <property type="entry name" value="Kinesin-like_fam"/>
</dbReference>
<dbReference type="GO" id="GO:0008017">
    <property type="term" value="F:microtubule binding"/>
    <property type="evidence" value="ECO:0007669"/>
    <property type="project" value="InterPro"/>
</dbReference>
<dbReference type="PANTHER" id="PTHR47968">
    <property type="entry name" value="CENTROMERE PROTEIN E"/>
    <property type="match status" value="1"/>
</dbReference>
<evidence type="ECO:0000256" key="6">
    <source>
        <dbReference type="ARBA" id="ARBA00023175"/>
    </source>
</evidence>
<feature type="region of interest" description="Disordered" evidence="10">
    <location>
        <begin position="505"/>
        <end position="544"/>
    </location>
</feature>
<evidence type="ECO:0000256" key="4">
    <source>
        <dbReference type="ARBA" id="ARBA00022840"/>
    </source>
</evidence>
<evidence type="ECO:0000256" key="10">
    <source>
        <dbReference type="SAM" id="MobiDB-lite"/>
    </source>
</evidence>
<evidence type="ECO:0000259" key="11">
    <source>
        <dbReference type="PROSITE" id="PS50067"/>
    </source>
</evidence>
<keyword evidence="7" id="KW-0206">Cytoskeleton</keyword>
<dbReference type="PROSITE" id="PS50067">
    <property type="entry name" value="KINESIN_MOTOR_2"/>
    <property type="match status" value="1"/>
</dbReference>
<dbReference type="PROSITE" id="PS00411">
    <property type="entry name" value="KINESIN_MOTOR_1"/>
    <property type="match status" value="1"/>
</dbReference>
<evidence type="ECO:0000256" key="9">
    <source>
        <dbReference type="RuleBase" id="RU000394"/>
    </source>
</evidence>
<comment type="caution">
    <text evidence="12">The sequence shown here is derived from an EMBL/GenBank/DDBJ whole genome shotgun (WGS) entry which is preliminary data.</text>
</comment>
<keyword evidence="6 8" id="KW-0505">Motor protein</keyword>
<evidence type="ECO:0000256" key="3">
    <source>
        <dbReference type="ARBA" id="ARBA00022741"/>
    </source>
</evidence>
<evidence type="ECO:0000256" key="5">
    <source>
        <dbReference type="ARBA" id="ARBA00023054"/>
    </source>
</evidence>
<feature type="region of interest" description="Disordered" evidence="10">
    <location>
        <begin position="301"/>
        <end position="323"/>
    </location>
</feature>
<dbReference type="InterPro" id="IPR001752">
    <property type="entry name" value="Kinesin_motor_dom"/>
</dbReference>
<evidence type="ECO:0000256" key="1">
    <source>
        <dbReference type="ARBA" id="ARBA00004245"/>
    </source>
</evidence>
<dbReference type="Gene3D" id="3.40.850.10">
    <property type="entry name" value="Kinesin motor domain"/>
    <property type="match status" value="1"/>
</dbReference>
<comment type="similarity">
    <text evidence="8 9">Belongs to the TRAFAC class myosin-kinesin ATPase superfamily. Kinesin family.</text>
</comment>
<keyword evidence="5" id="KW-0175">Coiled coil</keyword>
<keyword evidence="4 8" id="KW-0067">ATP-binding</keyword>
<dbReference type="PRINTS" id="PR00380">
    <property type="entry name" value="KINESINHEAVY"/>
</dbReference>
<dbReference type="Pfam" id="PF00225">
    <property type="entry name" value="Kinesin"/>
    <property type="match status" value="2"/>
</dbReference>
<evidence type="ECO:0000313" key="13">
    <source>
        <dbReference type="Proteomes" id="UP001163046"/>
    </source>
</evidence>
<dbReference type="SUPFAM" id="SSF52540">
    <property type="entry name" value="P-loop containing nucleoside triphosphate hydrolases"/>
    <property type="match status" value="1"/>
</dbReference>
<dbReference type="AlphaFoldDB" id="A0A9W9YV00"/>
<dbReference type="InterPro" id="IPR036961">
    <property type="entry name" value="Kinesin_motor_dom_sf"/>
</dbReference>
<dbReference type="GO" id="GO:0007018">
    <property type="term" value="P:microtubule-based movement"/>
    <property type="evidence" value="ECO:0007669"/>
    <property type="project" value="InterPro"/>
</dbReference>
<protein>
    <recommendedName>
        <fullName evidence="9">Kinesin-like protein</fullName>
    </recommendedName>
</protein>
<keyword evidence="3 8" id="KW-0547">Nucleotide-binding</keyword>
<feature type="compositionally biased region" description="Basic residues" evidence="10">
    <location>
        <begin position="301"/>
        <end position="316"/>
    </location>
</feature>